<evidence type="ECO:0000256" key="4">
    <source>
        <dbReference type="ARBA" id="ARBA00022842"/>
    </source>
</evidence>
<keyword evidence="3" id="KW-0808">Transferase</keyword>
<accession>A0ABN5VUN6</accession>
<reference evidence="7 8" key="1">
    <citation type="journal article" date="2010" name="ChemBioChem">
        <title>Cloning and characterization of the biosynthetic gene cluster of 16-membered macrolide antibiotic FD-891: involvement of a dual functional cytochrome P450 monooxygenase catalyzing epoxidation and hydroxylation.</title>
        <authorList>
            <person name="Kudo F."/>
            <person name="Motegi A."/>
            <person name="Mizoue K."/>
            <person name="Eguchi T."/>
        </authorList>
    </citation>
    <scope>NUCLEOTIDE SEQUENCE [LARGE SCALE GENOMIC DNA]</scope>
    <source>
        <strain evidence="7 8">A-8890</strain>
    </source>
</reference>
<evidence type="ECO:0000256" key="1">
    <source>
        <dbReference type="ARBA" id="ARBA00001946"/>
    </source>
</evidence>
<evidence type="ECO:0000256" key="3">
    <source>
        <dbReference type="ARBA" id="ARBA00022679"/>
    </source>
</evidence>
<evidence type="ECO:0000256" key="2">
    <source>
        <dbReference type="ARBA" id="ARBA00011738"/>
    </source>
</evidence>
<dbReference type="PANTHER" id="PTHR43322">
    <property type="entry name" value="1-D-DEOXYXYLULOSE 5-PHOSPHATE SYNTHASE-RELATED"/>
    <property type="match status" value="1"/>
</dbReference>
<dbReference type="PANTHER" id="PTHR43322:SF5">
    <property type="entry name" value="1-DEOXY-D-XYLULOSE-5-PHOSPHATE SYNTHASE, CHLOROPLASTIC"/>
    <property type="match status" value="1"/>
</dbReference>
<dbReference type="Proteomes" id="UP001321542">
    <property type="component" value="Chromosome"/>
</dbReference>
<name>A0ABN5VUN6_9ACTN</name>
<dbReference type="InterPro" id="IPR005477">
    <property type="entry name" value="Dxylulose-5-P_synthase"/>
</dbReference>
<dbReference type="InterPro" id="IPR029061">
    <property type="entry name" value="THDP-binding"/>
</dbReference>
<sequence>MTGVTVHVAKLLESVTLSDDLRSPVPEPLPHPVREIRAFLIEKVRAIGGHSGPNLAVAEFTSALHGVFDFPRDALEFATGHRACIHKLITGRRKDFESLRQAGGVGLPFRSGVRARPRGGFPCRHRPVVCGRADQDPSAERRIGPVGDRRREPHGRPWPRGH</sequence>
<reference evidence="7 8" key="2">
    <citation type="journal article" date="2023" name="ChemBioChem">
        <title>Acyltransferase Domain Exchange between Two Independent Type I Polyketide Synthases in the Same Producer Strain of Macrolide Antibiotics.</title>
        <authorList>
            <person name="Kudo F."/>
            <person name="Kishikawa K."/>
            <person name="Tsuboi K."/>
            <person name="Kido T."/>
            <person name="Usui T."/>
            <person name="Hashimoto J."/>
            <person name="Shin-Ya K."/>
            <person name="Miyanaga A."/>
            <person name="Eguchi T."/>
        </authorList>
    </citation>
    <scope>NUCLEOTIDE SEQUENCE [LARGE SCALE GENOMIC DNA]</scope>
    <source>
        <strain evidence="7 8">A-8890</strain>
    </source>
</reference>
<protein>
    <submittedName>
        <fullName evidence="7">Uncharacterized protein</fullName>
    </submittedName>
</protein>
<keyword evidence="8" id="KW-1185">Reference proteome</keyword>
<dbReference type="Pfam" id="PF13292">
    <property type="entry name" value="DXP_synthase_N"/>
    <property type="match status" value="1"/>
</dbReference>
<feature type="compositionally biased region" description="Basic and acidic residues" evidence="6">
    <location>
        <begin position="133"/>
        <end position="155"/>
    </location>
</feature>
<dbReference type="Gene3D" id="3.40.50.970">
    <property type="match status" value="1"/>
</dbReference>
<keyword evidence="4" id="KW-0460">Magnesium</keyword>
<dbReference type="SUPFAM" id="SSF52518">
    <property type="entry name" value="Thiamin diphosphate-binding fold (THDP-binding)"/>
    <property type="match status" value="1"/>
</dbReference>
<evidence type="ECO:0000313" key="7">
    <source>
        <dbReference type="EMBL" id="BBC37152.1"/>
    </source>
</evidence>
<evidence type="ECO:0000313" key="8">
    <source>
        <dbReference type="Proteomes" id="UP001321542"/>
    </source>
</evidence>
<gene>
    <name evidence="7" type="ORF">SGFS_084460</name>
</gene>
<comment type="cofactor">
    <cofactor evidence="1">
        <name>Mg(2+)</name>
        <dbReference type="ChEBI" id="CHEBI:18420"/>
    </cofactor>
</comment>
<keyword evidence="5" id="KW-0786">Thiamine pyrophosphate</keyword>
<dbReference type="EMBL" id="AP018448">
    <property type="protein sequence ID" value="BBC37152.1"/>
    <property type="molecule type" value="Genomic_DNA"/>
</dbReference>
<comment type="subunit">
    <text evidence="2">Homodimer.</text>
</comment>
<proteinExistence type="predicted"/>
<evidence type="ECO:0000256" key="5">
    <source>
        <dbReference type="ARBA" id="ARBA00023052"/>
    </source>
</evidence>
<evidence type="ECO:0000256" key="6">
    <source>
        <dbReference type="SAM" id="MobiDB-lite"/>
    </source>
</evidence>
<feature type="region of interest" description="Disordered" evidence="6">
    <location>
        <begin position="130"/>
        <end position="162"/>
    </location>
</feature>
<organism evidence="7 8">
    <name type="scientific">Streptomyces graminofaciens</name>
    <dbReference type="NCBI Taxonomy" id="68212"/>
    <lineage>
        <taxon>Bacteria</taxon>
        <taxon>Bacillati</taxon>
        <taxon>Actinomycetota</taxon>
        <taxon>Actinomycetes</taxon>
        <taxon>Kitasatosporales</taxon>
        <taxon>Streptomycetaceae</taxon>
        <taxon>Streptomyces</taxon>
    </lineage>
</organism>